<organism evidence="2 3">
    <name type="scientific">Weissella paramesenteroides ATCC 33313</name>
    <dbReference type="NCBI Taxonomy" id="585506"/>
    <lineage>
        <taxon>Bacteria</taxon>
        <taxon>Bacillati</taxon>
        <taxon>Bacillota</taxon>
        <taxon>Bacilli</taxon>
        <taxon>Lactobacillales</taxon>
        <taxon>Lactobacillaceae</taxon>
        <taxon>Weissella</taxon>
    </lineage>
</organism>
<protein>
    <recommendedName>
        <fullName evidence="4">ABC transporter, permease protein</fullName>
    </recommendedName>
</protein>
<dbReference type="EMBL" id="ACKU01000032">
    <property type="protein sequence ID" value="EER74168.1"/>
    <property type="molecule type" value="Genomic_DNA"/>
</dbReference>
<dbReference type="PIRSF" id="PIRSF037394">
    <property type="entry name" value="ABC_thiamine-permease_YkoE_prd"/>
    <property type="match status" value="1"/>
</dbReference>
<evidence type="ECO:0000256" key="1">
    <source>
        <dbReference type="SAM" id="Phobius"/>
    </source>
</evidence>
<keyword evidence="1" id="KW-0812">Transmembrane</keyword>
<keyword evidence="1" id="KW-1133">Transmembrane helix</keyword>
<dbReference type="AlphaFoldDB" id="C5RCL2"/>
<feature type="transmembrane region" description="Helical" evidence="1">
    <location>
        <begin position="56"/>
        <end position="80"/>
    </location>
</feature>
<evidence type="ECO:0000313" key="3">
    <source>
        <dbReference type="Proteomes" id="UP000004528"/>
    </source>
</evidence>
<keyword evidence="3" id="KW-1185">Reference proteome</keyword>
<dbReference type="InterPro" id="IPR017195">
    <property type="entry name" value="ABC_thiamin-permease_prd"/>
</dbReference>
<feature type="transmembrane region" description="Helical" evidence="1">
    <location>
        <begin position="193"/>
        <end position="215"/>
    </location>
</feature>
<dbReference type="Proteomes" id="UP000004528">
    <property type="component" value="Unassembled WGS sequence"/>
</dbReference>
<feature type="transmembrane region" description="Helical" evidence="1">
    <location>
        <begin position="120"/>
        <end position="142"/>
    </location>
</feature>
<comment type="caution">
    <text evidence="2">The sequence shown here is derived from an EMBL/GenBank/DDBJ whole genome shotgun (WGS) entry which is preliminary data.</text>
</comment>
<keyword evidence="1" id="KW-0472">Membrane</keyword>
<evidence type="ECO:0000313" key="2">
    <source>
        <dbReference type="EMBL" id="EER74168.1"/>
    </source>
</evidence>
<name>C5RCL2_WEIPA</name>
<dbReference type="Pfam" id="PF09819">
    <property type="entry name" value="ABC_cobalt"/>
    <property type="match status" value="1"/>
</dbReference>
<sequence>MTVNEPQYRCVQTPLILGLFLLPKLQRFDNILFLRRFAIIMQTVNESKVKWSLRDVIFLAIIAIFFGVIFELWSAAYYAVAATPLKPYANDLTLGVWLMAGPLAGAILQKVGSSTIGEVLAAAVEMLLFSSWGAANLISGFVQGIGTELGFAATGYKNWDKLGLALSVLTTTIVTFIWDLFNSGYADYKPGMMITLFIIRLISAGFFGGVLVYYIKKLVTKSGLLKR</sequence>
<dbReference type="HOGENOM" id="CLU_089225_2_0_9"/>
<gene>
    <name evidence="2" type="ORF">HMPREF0877_1708</name>
</gene>
<feature type="transmembrane region" description="Helical" evidence="1">
    <location>
        <begin position="162"/>
        <end position="181"/>
    </location>
</feature>
<accession>C5RCL2</accession>
<evidence type="ECO:0008006" key="4">
    <source>
        <dbReference type="Google" id="ProtNLM"/>
    </source>
</evidence>
<proteinExistence type="predicted"/>
<dbReference type="eggNOG" id="COG4721">
    <property type="taxonomic scope" value="Bacteria"/>
</dbReference>
<reference evidence="2 3" key="1">
    <citation type="submission" date="2009-04" db="EMBL/GenBank/DDBJ databases">
        <authorList>
            <person name="Qin X."/>
            <person name="Bachman B."/>
            <person name="Battles P."/>
            <person name="Bell A."/>
            <person name="Bess C."/>
            <person name="Bickham C."/>
            <person name="Chaboub L."/>
            <person name="Chen D."/>
            <person name="Coyle M."/>
            <person name="Deiros D.R."/>
            <person name="Dinh H."/>
            <person name="Forbes L."/>
            <person name="Fowler G."/>
            <person name="Francisco L."/>
            <person name="Fu Q."/>
            <person name="Gubbala S."/>
            <person name="Hale W."/>
            <person name="Han Y."/>
            <person name="Hemphill L."/>
            <person name="Highlander S.K."/>
            <person name="Hirani K."/>
            <person name="Hogues M."/>
            <person name="Jackson L."/>
            <person name="Jakkamsetti A."/>
            <person name="Javaid M."/>
            <person name="Jiang H."/>
            <person name="Korchina V."/>
            <person name="Kovar C."/>
            <person name="Lara F."/>
            <person name="Lee S."/>
            <person name="Mata R."/>
            <person name="Mathew T."/>
            <person name="Moen C."/>
            <person name="Morales K."/>
            <person name="Munidasa M."/>
            <person name="Nazareth L."/>
            <person name="Ngo R."/>
            <person name="Nguyen L."/>
            <person name="Okwuonu G."/>
            <person name="Ongeri F."/>
            <person name="Patil S."/>
            <person name="Petrosino J."/>
            <person name="Pham C."/>
            <person name="Pham P."/>
            <person name="Pu L.-L."/>
            <person name="Puazo M."/>
            <person name="Raj R."/>
            <person name="Reid J."/>
            <person name="Rouhana J."/>
            <person name="Saada N."/>
            <person name="Shang Y."/>
            <person name="Simmons D."/>
            <person name="Thornton R."/>
            <person name="Warren J."/>
            <person name="Weissenberger G."/>
            <person name="Zhang J."/>
            <person name="Zhang L."/>
            <person name="Zhou C."/>
            <person name="Zhu D."/>
            <person name="Muzny D."/>
            <person name="Worley K."/>
            <person name="Gibbs R."/>
        </authorList>
    </citation>
    <scope>NUCLEOTIDE SEQUENCE [LARGE SCALE GENOMIC DNA]</scope>
    <source>
        <strain evidence="2 3">ATCC 33313</strain>
    </source>
</reference>
<dbReference type="STRING" id="585506.HMPREF0877_1708"/>